<dbReference type="Pfam" id="PF13676">
    <property type="entry name" value="TIR_2"/>
    <property type="match status" value="1"/>
</dbReference>
<dbReference type="eggNOG" id="KOG4641">
    <property type="taxonomic scope" value="Eukaryota"/>
</dbReference>
<keyword evidence="10" id="KW-0520">NAD</keyword>
<evidence type="ECO:0000313" key="18">
    <source>
        <dbReference type="RGD" id="1564460"/>
    </source>
</evidence>
<dbReference type="STRING" id="10116.ENSRNOP00000051449"/>
<dbReference type="GO" id="GO:0002224">
    <property type="term" value="P:toll-like receptor signaling pathway"/>
    <property type="evidence" value="ECO:0000318"/>
    <property type="project" value="GO_Central"/>
</dbReference>
<dbReference type="InterPro" id="IPR001611">
    <property type="entry name" value="Leu-rich_rpt"/>
</dbReference>
<dbReference type="InterPro" id="IPR003591">
    <property type="entry name" value="Leu-rich_rpt_typical-subtyp"/>
</dbReference>
<dbReference type="FunCoup" id="F7EMB9">
    <property type="interactions" value="1"/>
</dbReference>
<dbReference type="FunFam" id="3.40.50.10140:FF:000001">
    <property type="entry name" value="Toll-like receptor 2"/>
    <property type="match status" value="1"/>
</dbReference>
<dbReference type="PaxDb" id="10116-ENSRNOP00000051449"/>
<keyword evidence="9" id="KW-1133">Transmembrane helix</keyword>
<keyword evidence="12" id="KW-0675">Receptor</keyword>
<comment type="subcellular location">
    <subcellularLocation>
        <location evidence="1">Membrane</location>
        <topology evidence="1">Single-pass type I membrane protein</topology>
    </subcellularLocation>
</comment>
<dbReference type="GO" id="GO:0006954">
    <property type="term" value="P:inflammatory response"/>
    <property type="evidence" value="ECO:0000318"/>
    <property type="project" value="GO_Central"/>
</dbReference>
<dbReference type="GO" id="GO:0038023">
    <property type="term" value="F:signaling receptor activity"/>
    <property type="evidence" value="ECO:0000318"/>
    <property type="project" value="GO_Central"/>
</dbReference>
<evidence type="ECO:0000259" key="15">
    <source>
        <dbReference type="PROSITE" id="PS50104"/>
    </source>
</evidence>
<name>F7EMB9_RAT</name>
<dbReference type="Pfam" id="PF13855">
    <property type="entry name" value="LRR_8"/>
    <property type="match status" value="1"/>
</dbReference>
<dbReference type="GeneID" id="498491"/>
<dbReference type="InParanoid" id="F7EMB9"/>
<feature type="domain" description="TIR" evidence="15">
    <location>
        <begin position="777"/>
        <end position="919"/>
    </location>
</feature>
<evidence type="ECO:0000256" key="2">
    <source>
        <dbReference type="ARBA" id="ARBA00009634"/>
    </source>
</evidence>
<evidence type="ECO:0000256" key="7">
    <source>
        <dbReference type="ARBA" id="ARBA00022737"/>
    </source>
</evidence>
<dbReference type="GO" id="GO:0005886">
    <property type="term" value="C:plasma membrane"/>
    <property type="evidence" value="ECO:0000318"/>
    <property type="project" value="GO_Central"/>
</dbReference>
<keyword evidence="6" id="KW-0732">Signal</keyword>
<dbReference type="FunFam" id="3.80.10.10:FF:000730">
    <property type="entry name" value="Toll-like receptor 11"/>
    <property type="match status" value="1"/>
</dbReference>
<evidence type="ECO:0000256" key="9">
    <source>
        <dbReference type="ARBA" id="ARBA00022989"/>
    </source>
</evidence>
<keyword evidence="5" id="KW-0812">Transmembrane</keyword>
<dbReference type="GeneTree" id="ENSGT00940000163623"/>
<keyword evidence="3" id="KW-0399">Innate immunity</keyword>
<organism evidence="16 17">
    <name type="scientific">Rattus norvegicus</name>
    <name type="common">Rat</name>
    <dbReference type="NCBI Taxonomy" id="10116"/>
    <lineage>
        <taxon>Eukaryota</taxon>
        <taxon>Metazoa</taxon>
        <taxon>Chordata</taxon>
        <taxon>Craniata</taxon>
        <taxon>Vertebrata</taxon>
        <taxon>Euteleostomi</taxon>
        <taxon>Mammalia</taxon>
        <taxon>Eutheria</taxon>
        <taxon>Euarchontoglires</taxon>
        <taxon>Glires</taxon>
        <taxon>Rodentia</taxon>
        <taxon>Myomorpha</taxon>
        <taxon>Muroidea</taxon>
        <taxon>Muridae</taxon>
        <taxon>Murinae</taxon>
        <taxon>Rattus</taxon>
    </lineage>
</organism>
<dbReference type="FunFam" id="3.80.10.10:FF:001432">
    <property type="entry name" value="Toll-like receptor 11"/>
    <property type="match status" value="1"/>
</dbReference>
<evidence type="ECO:0000256" key="10">
    <source>
        <dbReference type="ARBA" id="ARBA00023027"/>
    </source>
</evidence>
<dbReference type="FunFam" id="3.80.10.10:FF:001332">
    <property type="entry name" value="Toll-like receptor 11"/>
    <property type="match status" value="1"/>
</dbReference>
<dbReference type="AlphaFoldDB" id="F7EMB9"/>
<evidence type="ECO:0000256" key="13">
    <source>
        <dbReference type="ARBA" id="ARBA00023180"/>
    </source>
</evidence>
<evidence type="ECO:0000256" key="1">
    <source>
        <dbReference type="ARBA" id="ARBA00004479"/>
    </source>
</evidence>
<dbReference type="SMART" id="SM00369">
    <property type="entry name" value="LRR_TYP"/>
    <property type="match status" value="7"/>
</dbReference>
<dbReference type="Gene3D" id="3.80.10.10">
    <property type="entry name" value="Ribonuclease Inhibitor"/>
    <property type="match status" value="4"/>
</dbReference>
<reference evidence="16" key="2">
    <citation type="submission" date="2025-08" db="UniProtKB">
        <authorList>
            <consortium name="Ensembl"/>
        </authorList>
    </citation>
    <scope>IDENTIFICATION</scope>
    <source>
        <strain evidence="16">Brown Norway</strain>
    </source>
</reference>
<dbReference type="GO" id="GO:0045087">
    <property type="term" value="P:innate immune response"/>
    <property type="evidence" value="ECO:0007669"/>
    <property type="project" value="UniProtKB-KW"/>
</dbReference>
<evidence type="ECO:0000256" key="6">
    <source>
        <dbReference type="ARBA" id="ARBA00022729"/>
    </source>
</evidence>
<dbReference type="Bgee" id="ENSRNOG00000032368">
    <property type="expression patterns" value="Expressed in spleen and 6 other cell types or tissues"/>
</dbReference>
<dbReference type="PANTHER" id="PTHR24365">
    <property type="entry name" value="TOLL-LIKE RECEPTOR"/>
    <property type="match status" value="1"/>
</dbReference>
<dbReference type="PROSITE" id="PS50104">
    <property type="entry name" value="TIR"/>
    <property type="match status" value="1"/>
</dbReference>
<dbReference type="SMR" id="F7EMB9"/>
<dbReference type="SMART" id="SM00365">
    <property type="entry name" value="LRR_SD22"/>
    <property type="match status" value="3"/>
</dbReference>
<proteinExistence type="inferred from homology"/>
<dbReference type="FunFam" id="3.80.10.10:FF:000832">
    <property type="entry name" value="Toll-like receptor 11"/>
    <property type="match status" value="1"/>
</dbReference>
<dbReference type="KEGG" id="rno:498491"/>
<dbReference type="PROSITE" id="PS51450">
    <property type="entry name" value="LRR"/>
    <property type="match status" value="2"/>
</dbReference>
<dbReference type="Gene3D" id="3.40.50.10140">
    <property type="entry name" value="Toll/interleukin-1 receptor homology (TIR) domain"/>
    <property type="match status" value="1"/>
</dbReference>
<dbReference type="SUPFAM" id="SSF52200">
    <property type="entry name" value="Toll/Interleukin receptor TIR domain"/>
    <property type="match status" value="1"/>
</dbReference>
<evidence type="ECO:0000256" key="4">
    <source>
        <dbReference type="ARBA" id="ARBA00022614"/>
    </source>
</evidence>
<dbReference type="Proteomes" id="UP000002494">
    <property type="component" value="Chromosome 15"/>
</dbReference>
<dbReference type="SMART" id="SM00255">
    <property type="entry name" value="TIR"/>
    <property type="match status" value="1"/>
</dbReference>
<dbReference type="SUPFAM" id="SSF52058">
    <property type="entry name" value="L domain-like"/>
    <property type="match status" value="3"/>
</dbReference>
<dbReference type="PANTHER" id="PTHR24365:SF527">
    <property type="entry name" value="TOLL-LIKE RECEPTOR 11"/>
    <property type="match status" value="1"/>
</dbReference>
<accession>F7EMB9</accession>
<dbReference type="OrthoDB" id="1081807at2759"/>
<evidence type="ECO:0000256" key="5">
    <source>
        <dbReference type="ARBA" id="ARBA00022692"/>
    </source>
</evidence>
<dbReference type="RefSeq" id="NP_001138251.2">
    <property type="nucleotide sequence ID" value="NM_001144779.2"/>
</dbReference>
<dbReference type="RGD" id="1564460">
    <property type="gene designation" value="Tlr11"/>
</dbReference>
<dbReference type="GO" id="GO:0009617">
    <property type="term" value="P:response to bacterium"/>
    <property type="evidence" value="ECO:0000266"/>
    <property type="project" value="RGD"/>
</dbReference>
<keyword evidence="8" id="KW-0391">Immunity</keyword>
<sequence>MLKESMPKMERHLFHSVLLILILLTLVSLNLTGLAWTIPDCIIADSLLFPNLSSYIPFCTLAPRLHLLASCSNVKNINQTLEKVPRNTEVLCLQGMVPTLPANAFDGFYSLQLLRLQLGTTNITSRTFQGLDQLQYLFFEHHAPCCLSLFLPPDSLESLRSLSSLSFQGYCLTYSHSIYLPTTLRHLTMRNSCLTKLQELQRLFPDLLLGASSTPNTKPRTPFLEVLDLSYNLQLKQAGIRDLYGLTLHSLILDGTPLRALDLTSSGLLHLHFLSLVGTGIEKLPASVTGFSELCALDLGKNQIQNILGNGDILGLKALKFLSLHDNHLQSLPVRFLRTLPQLQKLNLSMNKLGPILELPEGLFSTNLTVLDLSHNQLCEIPRGNFSFLSQLQELWLSGNNISSLSNESLQGLRWLRTLDLSWNQIKVLKPGWLSHLPALTTLNLLGTYLEHISGTQLQGPKMLRHLQLGSFPTLEIYRLWFPMLLSLEIQAETYIQFMVPSGEPFLFLENLTLETSNLLLEPKTTTIHFPSLRRLTLRGYSIFLSTSQLQSFFPPQLPLLEYFFVWCRNDDAVDLHLFEMPRLRVLELGNLNFFYESSTVKLEMLLNEVPQLQVLALSHLNLKNLSVSSFKGLQSLKLLLLNSERALEMNSNLQELIPQIPQYVYFSDVTFACQCETSWLESWATRAPNTFVYGLEKPICMANASDYSKTLLFSFLATNCPHGTEFWGFLTSFSLLLLLIILPLISCHKWSWLHHLWTLFHTCWWKLGGHRLRGQFNYDVFISYCEEDQDWVLEELVPVLEKAPPEGEGLRLCLPARDFGIGNDRMESMIASMGKSRAILCVLTGQALASPWCNLELRLATYHLIARPGTTCLLLLFLEPLDRQKLHSYHRLSRWLQKEDYFDLSQGKMEWNTFCEQLKQRLRKARKERED</sequence>
<keyword evidence="13" id="KW-0325">Glycoprotein</keyword>
<dbReference type="InterPro" id="IPR000157">
    <property type="entry name" value="TIR_dom"/>
</dbReference>
<reference evidence="16" key="3">
    <citation type="submission" date="2025-09" db="UniProtKB">
        <authorList>
            <consortium name="Ensembl"/>
        </authorList>
    </citation>
    <scope>IDENTIFICATION</scope>
    <source>
        <strain evidence="16">Brown Norway</strain>
    </source>
</reference>
<evidence type="ECO:0000256" key="14">
    <source>
        <dbReference type="ARBA" id="ARBA00023198"/>
    </source>
</evidence>
<evidence type="ECO:0000256" key="8">
    <source>
        <dbReference type="ARBA" id="ARBA00022859"/>
    </source>
</evidence>
<evidence type="ECO:0000256" key="11">
    <source>
        <dbReference type="ARBA" id="ARBA00023136"/>
    </source>
</evidence>
<evidence type="ECO:0000256" key="3">
    <source>
        <dbReference type="ARBA" id="ARBA00022588"/>
    </source>
</evidence>
<dbReference type="CTD" id="239081"/>
<evidence type="ECO:0000313" key="16">
    <source>
        <dbReference type="Ensembl" id="ENSRNOP00000051449.4"/>
    </source>
</evidence>
<dbReference type="InterPro" id="IPR035897">
    <property type="entry name" value="Toll_tir_struct_dom_sf"/>
</dbReference>
<evidence type="ECO:0000256" key="12">
    <source>
        <dbReference type="ARBA" id="ARBA00023170"/>
    </source>
</evidence>
<keyword evidence="14" id="KW-0395">Inflammatory response</keyword>
<keyword evidence="11" id="KW-0472">Membrane</keyword>
<evidence type="ECO:0000313" key="17">
    <source>
        <dbReference type="Proteomes" id="UP000002494"/>
    </source>
</evidence>
<comment type="similarity">
    <text evidence="2">Belongs to the Toll-like receptor family.</text>
</comment>
<protein>
    <submittedName>
        <fullName evidence="16">Toll-like receptor 11</fullName>
    </submittedName>
</protein>
<keyword evidence="7" id="KW-0677">Repeat</keyword>
<gene>
    <name evidence="16 18" type="primary">Tlr11</name>
</gene>
<dbReference type="Ensembl" id="ENSRNOT00000039925.6">
    <property type="protein sequence ID" value="ENSRNOP00000051449.4"/>
    <property type="gene ID" value="ENSRNOG00000032368.6"/>
</dbReference>
<keyword evidence="17" id="KW-1185">Reference proteome</keyword>
<reference evidence="16" key="1">
    <citation type="submission" date="2024-01" db="EMBL/GenBank/DDBJ databases">
        <title>GRCr8: a new rat reference genome assembly contstructed from accurate long reads and long range scaffolding.</title>
        <authorList>
            <person name="Doris P.A."/>
            <person name="Kalbfleisch T."/>
            <person name="Li K."/>
            <person name="Howe K."/>
            <person name="Wood J."/>
        </authorList>
    </citation>
    <scope>NUCLEOTIDE SEQUENCE [LARGE SCALE GENOMIC DNA]</scope>
    <source>
        <strain evidence="16">Brown Norway</strain>
    </source>
</reference>
<dbReference type="OMA" id="WVGPWAT"/>
<dbReference type="InterPro" id="IPR032675">
    <property type="entry name" value="LRR_dom_sf"/>
</dbReference>
<dbReference type="AGR" id="RGD:1564460"/>
<keyword evidence="4" id="KW-0433">Leucine-rich repeat</keyword>